<dbReference type="OrthoDB" id="1397771at2"/>
<evidence type="ECO:0000313" key="3">
    <source>
        <dbReference type="Proteomes" id="UP000243463"/>
    </source>
</evidence>
<feature type="signal peptide" evidence="1">
    <location>
        <begin position="1"/>
        <end position="23"/>
    </location>
</feature>
<reference evidence="3" key="1">
    <citation type="submission" date="2017-06" db="EMBL/GenBank/DDBJ databases">
        <authorList>
            <person name="Varghese N."/>
            <person name="Submissions S."/>
        </authorList>
    </citation>
    <scope>NUCLEOTIDE SEQUENCE [LARGE SCALE GENOMIC DNA]</scope>
    <source>
        <strain evidence="3">ANC 5114</strain>
    </source>
</reference>
<keyword evidence="3" id="KW-1185">Reference proteome</keyword>
<accession>A0A217EE41</accession>
<gene>
    <name evidence="2" type="ORF">SAMN05444584_0686</name>
</gene>
<evidence type="ECO:0008006" key="4">
    <source>
        <dbReference type="Google" id="ProtNLM"/>
    </source>
</evidence>
<evidence type="ECO:0000313" key="2">
    <source>
        <dbReference type="EMBL" id="SNQ28761.1"/>
    </source>
</evidence>
<dbReference type="EMBL" id="FZLN01000001">
    <property type="protein sequence ID" value="SNQ28761.1"/>
    <property type="molecule type" value="Genomic_DNA"/>
</dbReference>
<dbReference type="AlphaFoldDB" id="A0A217EE41"/>
<organism evidence="2 3">
    <name type="scientific">Acinetobacter apis</name>
    <dbReference type="NCBI Taxonomy" id="1229165"/>
    <lineage>
        <taxon>Bacteria</taxon>
        <taxon>Pseudomonadati</taxon>
        <taxon>Pseudomonadota</taxon>
        <taxon>Gammaproteobacteria</taxon>
        <taxon>Moraxellales</taxon>
        <taxon>Moraxellaceae</taxon>
        <taxon>Acinetobacter</taxon>
    </lineage>
</organism>
<proteinExistence type="predicted"/>
<dbReference type="SUPFAM" id="SSF56935">
    <property type="entry name" value="Porins"/>
    <property type="match status" value="1"/>
</dbReference>
<feature type="chain" id="PRO_5012623278" description="Phosphate-selective porin O and P" evidence="1">
    <location>
        <begin position="24"/>
        <end position="402"/>
    </location>
</feature>
<protein>
    <recommendedName>
        <fullName evidence="4">Phosphate-selective porin O and P</fullName>
    </recommendedName>
</protein>
<name>A0A217EE41_9GAMM</name>
<keyword evidence="1" id="KW-0732">Signal</keyword>
<dbReference type="PROSITE" id="PS51257">
    <property type="entry name" value="PROKAR_LIPOPROTEIN"/>
    <property type="match status" value="1"/>
</dbReference>
<evidence type="ECO:0000256" key="1">
    <source>
        <dbReference type="SAM" id="SignalP"/>
    </source>
</evidence>
<dbReference type="RefSeq" id="WP_143218753.1">
    <property type="nucleotide sequence ID" value="NZ_FZLN01000001.1"/>
</dbReference>
<dbReference type="Proteomes" id="UP000243463">
    <property type="component" value="Unassembled WGS sequence"/>
</dbReference>
<sequence length="402" mass="45921">MRFKNHQFVFMLLGCGLSTTAFANGNIVNSDPVISKENPEQDFKFKVNGTVRTNYRDEHWDSDNNGKFLFDLARIDVKAEYKQFFFDGNYVLQDDRRAIEHAFIGAKLNSENTLTAGYVYKPFAIYPYPQNAWSFQIPFFLGYGDSVAPGIDWHYFNQDYDFHAGFFPTMMTENLRFSPELGDYQKLANTIAATQSKQANSKRNQVNFRLARKFTLPYGKQEFGASASFAQLHNSITDDDGKYSAFAVHSINNYNQWKLQTSIIHYDYDPKNPTGVSSDSVLFQANGFNPAYLIASKATVYNASLSYKIPVSKTSIPYLTSISIYDDYSIMVKDKKEWSDSQMNTFGVQFNALPFIVWVDLTYGKNIPSLGGKYNSTGYTSTTSQLSNDWVYRTNINIGYYF</sequence>